<evidence type="ECO:0000256" key="8">
    <source>
        <dbReference type="ARBA" id="ARBA00044876"/>
    </source>
</evidence>
<sequence>MKADSLGIAQYQQDNTQGQSRLAWLAIALCACFLFYKYVLQVSPSVMTNDLMESFHIHGAGLGNLAATFFYSYLIIQIFSGPLLDRFGARYIGSLALLVSALGTWLFAQADQLLWAEIGRALMGVGVAFATVTYLKVAATWFDARRFALLSGLVPTAVMIGAVFGQVPLAHVVASEGWRRSLELCAILGVIFAVLFLLFVRDKKNHSFAIDDTQQVNWQDIISVLKRPANWLLTLYSGLAFAPLAVFAGLWGNPFLVASYQLTTADAASLTSLVFIGLGVGGPIFGALADYFGKRTLWMFLGGFVTLASVLCLLYCPDLHSTLLSILMFLFGFGTSAFMLGFAMAKDMNSLLLAGTVVAMINTGDAILGAVTEPLVGYVLDLGWHGQELNHSPVFSMQDYMYAFSLLPVYLILSLLFLFWITKVMKKEDKKENLVISK</sequence>
<evidence type="ECO:0000256" key="14">
    <source>
        <dbReference type="ARBA" id="ARBA00044898"/>
    </source>
</evidence>
<evidence type="ECO:0000256" key="22">
    <source>
        <dbReference type="ARBA" id="ARBA00045018"/>
    </source>
</evidence>
<dbReference type="InterPro" id="IPR020846">
    <property type="entry name" value="MFS_dom"/>
</dbReference>
<evidence type="ECO:0000256" key="7">
    <source>
        <dbReference type="ARBA" id="ARBA00023228"/>
    </source>
</evidence>
<keyword evidence="26" id="KW-1185">Reference proteome</keyword>
<evidence type="ECO:0000256" key="24">
    <source>
        <dbReference type="ARBA" id="ARBA00046376"/>
    </source>
</evidence>
<dbReference type="InterPro" id="IPR036259">
    <property type="entry name" value="MFS_trans_sf"/>
</dbReference>
<comment type="catalytic activity">
    <reaction evidence="10">
        <text>L-alpha-aminoacyl-L-arginine(out) = L-alpha-aminoacyl-L-arginine(in)</text>
        <dbReference type="Rhea" id="RHEA:79367"/>
        <dbReference type="ChEBI" id="CHEBI:229968"/>
    </reaction>
</comment>
<dbReference type="InterPro" id="IPR052187">
    <property type="entry name" value="MFSD1"/>
</dbReference>
<dbReference type="PROSITE" id="PS51257">
    <property type="entry name" value="PROKAR_LIPOPROTEIN"/>
    <property type="match status" value="1"/>
</dbReference>
<evidence type="ECO:0000256" key="13">
    <source>
        <dbReference type="ARBA" id="ARBA00044893"/>
    </source>
</evidence>
<dbReference type="GO" id="GO:0022857">
    <property type="term" value="F:transmembrane transporter activity"/>
    <property type="evidence" value="ECO:0007669"/>
    <property type="project" value="InterPro"/>
</dbReference>
<comment type="catalytic activity">
    <reaction evidence="18">
        <text>L-histidyl-L-alpha-amino acid(out) = L-histidyl-L-alpha-amino acid(in)</text>
        <dbReference type="Rhea" id="RHEA:79379"/>
        <dbReference type="ChEBI" id="CHEBI:229964"/>
    </reaction>
</comment>
<evidence type="ECO:0000256" key="12">
    <source>
        <dbReference type="ARBA" id="ARBA00044891"/>
    </source>
</evidence>
<dbReference type="EMBL" id="CP038908">
    <property type="protein sequence ID" value="QGO07415.1"/>
    <property type="molecule type" value="Genomic_DNA"/>
</dbReference>
<protein>
    <recommendedName>
        <fullName evidence="21">Lysosomal dipeptide transporter MFSD1</fullName>
    </recommendedName>
    <alternativeName>
        <fullName evidence="22">Major facilitator superfamily domain-containing protein 1</fullName>
    </alternativeName>
</protein>
<comment type="catalytic activity">
    <reaction evidence="15">
        <text>L-arginyl-L-alpha-amino acid(out) = L-arginyl-L-alpha-amino acid(in)</text>
        <dbReference type="Rhea" id="RHEA:79371"/>
        <dbReference type="ChEBI" id="CHEBI:84315"/>
    </reaction>
</comment>
<keyword evidence="4" id="KW-0812">Transmembrane</keyword>
<dbReference type="GO" id="GO:0005765">
    <property type="term" value="C:lysosomal membrane"/>
    <property type="evidence" value="ECO:0007669"/>
    <property type="project" value="UniProtKB-SubCell"/>
</dbReference>
<evidence type="ECO:0000256" key="5">
    <source>
        <dbReference type="ARBA" id="ARBA00022989"/>
    </source>
</evidence>
<evidence type="ECO:0000256" key="16">
    <source>
        <dbReference type="ARBA" id="ARBA00044900"/>
    </source>
</evidence>
<comment type="catalytic activity">
    <reaction evidence="11">
        <text>L-alpha-aminoacyl-L-histidine(out) = L-alpha-aminoacyl-L-histidine(in)</text>
        <dbReference type="Rhea" id="RHEA:79375"/>
        <dbReference type="ChEBI" id="CHEBI:229967"/>
    </reaction>
</comment>
<evidence type="ECO:0000256" key="18">
    <source>
        <dbReference type="ARBA" id="ARBA00044912"/>
    </source>
</evidence>
<evidence type="ECO:0000256" key="15">
    <source>
        <dbReference type="ARBA" id="ARBA00044899"/>
    </source>
</evidence>
<keyword evidence="3" id="KW-0813">Transport</keyword>
<comment type="subcellular location">
    <subcellularLocation>
        <location evidence="1">Lysosome membrane</location>
        <topology evidence="1">Multi-pass membrane protein</topology>
    </subcellularLocation>
</comment>
<comment type="catalytic activity">
    <reaction evidence="17">
        <text>L-arginyl-glycine(out) = L-arginyl-glycine(in)</text>
        <dbReference type="Rhea" id="RHEA:79391"/>
        <dbReference type="ChEBI" id="CHEBI:229955"/>
    </reaction>
</comment>
<organism evidence="25 26">
    <name type="scientific">Piscirickettsia salmonis</name>
    <dbReference type="NCBI Taxonomy" id="1238"/>
    <lineage>
        <taxon>Bacteria</taxon>
        <taxon>Pseudomonadati</taxon>
        <taxon>Pseudomonadota</taxon>
        <taxon>Gammaproteobacteria</taxon>
        <taxon>Thiotrichales</taxon>
        <taxon>Piscirickettsiaceae</taxon>
        <taxon>Piscirickettsia</taxon>
    </lineage>
</organism>
<evidence type="ECO:0000256" key="6">
    <source>
        <dbReference type="ARBA" id="ARBA00023136"/>
    </source>
</evidence>
<comment type="similarity">
    <text evidence="2">Belongs to the major facilitator superfamily.</text>
</comment>
<evidence type="ECO:0000313" key="25">
    <source>
        <dbReference type="EMBL" id="QGO07415.1"/>
    </source>
</evidence>
<keyword evidence="5" id="KW-1133">Transmembrane helix</keyword>
<evidence type="ECO:0000256" key="2">
    <source>
        <dbReference type="ARBA" id="ARBA00008335"/>
    </source>
</evidence>
<reference evidence="25 26" key="1">
    <citation type="submission" date="2019-04" db="EMBL/GenBank/DDBJ databases">
        <title>Complete genome sequencing of Piscirickettsia salmonis strain Psal-009.</title>
        <authorList>
            <person name="Schober I."/>
            <person name="Bunk B."/>
            <person name="Sproer C."/>
            <person name="Carril G.P."/>
            <person name="Riedel T."/>
            <person name="Flores-Herrera P.A."/>
            <person name="Nourdin-Galindo G."/>
            <person name="Marshall S.H."/>
            <person name="Overmann J."/>
        </authorList>
    </citation>
    <scope>NUCLEOTIDE SEQUENCE [LARGE SCALE GENOMIC DNA]</scope>
    <source>
        <strain evidence="25 26">Psal-009</strain>
    </source>
</reference>
<dbReference type="Proteomes" id="UP000422232">
    <property type="component" value="Chromosome"/>
</dbReference>
<evidence type="ECO:0000256" key="21">
    <source>
        <dbReference type="ARBA" id="ARBA00044985"/>
    </source>
</evidence>
<accession>A0A9Q5YHE9</accession>
<comment type="catalytic activity">
    <reaction evidence="19">
        <text>L-alanyl-L-lysine(out) = L-alanyl-L-lysine(in)</text>
        <dbReference type="Rhea" id="RHEA:79415"/>
        <dbReference type="ChEBI" id="CHEBI:192470"/>
    </reaction>
</comment>
<dbReference type="RefSeq" id="WP_016211206.1">
    <property type="nucleotide sequence ID" value="NZ_CP012413.1"/>
</dbReference>
<comment type="function">
    <text evidence="23">Lysosomal dipeptide uniporter that selectively exports lysine, arginine or histidine-containing dipeptides with a net positive charge from the lysosome lumen into the cytosol. Could play a role in a specific type of protein O-glycosylation indirectly regulating macrophages migration and tissue invasion. Also essential for liver homeostasis.</text>
</comment>
<comment type="catalytic activity">
    <reaction evidence="8">
        <text>L-lysyl-L-alanine(out) = L-lysyl-L-alanine(in)</text>
        <dbReference type="Rhea" id="RHEA:79399"/>
        <dbReference type="ChEBI" id="CHEBI:229954"/>
    </reaction>
</comment>
<dbReference type="AlphaFoldDB" id="A0A9Q5YHE9"/>
<dbReference type="PANTHER" id="PTHR23512:SF3">
    <property type="entry name" value="MAJOR FACILITATOR SUPERFAMILY DOMAIN-CONTAINING PROTEIN 1"/>
    <property type="match status" value="1"/>
</dbReference>
<evidence type="ECO:0000313" key="26">
    <source>
        <dbReference type="Proteomes" id="UP000422232"/>
    </source>
</evidence>
<evidence type="ECO:0000256" key="20">
    <source>
        <dbReference type="ARBA" id="ARBA00044924"/>
    </source>
</evidence>
<gene>
    <name evidence="25" type="primary">sauU</name>
    <name evidence="25" type="ORF">Psal009_03367</name>
</gene>
<evidence type="ECO:0000256" key="1">
    <source>
        <dbReference type="ARBA" id="ARBA00004155"/>
    </source>
</evidence>
<dbReference type="PROSITE" id="PS50850">
    <property type="entry name" value="MFS"/>
    <property type="match status" value="1"/>
</dbReference>
<dbReference type="PANTHER" id="PTHR23512">
    <property type="entry name" value="MAJOR FACILITATOR SUPERFAMILY DOMAIN-CONTAINING PROTEIN 1"/>
    <property type="match status" value="1"/>
</dbReference>
<comment type="catalytic activity">
    <reaction evidence="13">
        <text>L-alpha-aminoacyl-L-lysine(out) = L-alpha-aminoacyl-L-lysine(in)</text>
        <dbReference type="Rhea" id="RHEA:79383"/>
        <dbReference type="ChEBI" id="CHEBI:229966"/>
    </reaction>
</comment>
<evidence type="ECO:0000256" key="17">
    <source>
        <dbReference type="ARBA" id="ARBA00044903"/>
    </source>
</evidence>
<dbReference type="Gene3D" id="1.20.1250.20">
    <property type="entry name" value="MFS general substrate transporter like domains"/>
    <property type="match status" value="2"/>
</dbReference>
<comment type="catalytic activity">
    <reaction evidence="9">
        <text>L-histidyl-glycine(out) = L-histidyl-glycine(in)</text>
        <dbReference type="Rhea" id="RHEA:79395"/>
        <dbReference type="ChEBI" id="CHEBI:229957"/>
    </reaction>
</comment>
<evidence type="ECO:0000256" key="3">
    <source>
        <dbReference type="ARBA" id="ARBA00022448"/>
    </source>
</evidence>
<dbReference type="SUPFAM" id="SSF103473">
    <property type="entry name" value="MFS general substrate transporter"/>
    <property type="match status" value="1"/>
</dbReference>
<comment type="subunit">
    <text evidence="24">Homodimer. Interacts with lysosomal protein GLMP (via lumenal domain); the interaction starts while both proteins are still in the endoplasmic reticulum and is required for stabilization of MFSD1 in lysosomes but has no direct effect on its targeting to lysosomes or transporter activity.</text>
</comment>
<comment type="catalytic activity">
    <reaction evidence="14">
        <text>L-aspartyl-L-lysine(out) = L-aspartyl-L-lysine(in)</text>
        <dbReference type="Rhea" id="RHEA:79411"/>
        <dbReference type="ChEBI" id="CHEBI:229953"/>
    </reaction>
</comment>
<evidence type="ECO:0000256" key="23">
    <source>
        <dbReference type="ARBA" id="ARBA00045709"/>
    </source>
</evidence>
<comment type="catalytic activity">
    <reaction evidence="16">
        <text>L-lysyl-L-lysine(out) = L-lysyl-L-lysine(in)</text>
        <dbReference type="Rhea" id="RHEA:79403"/>
        <dbReference type="ChEBI" id="CHEBI:229956"/>
    </reaction>
</comment>
<dbReference type="InterPro" id="IPR011701">
    <property type="entry name" value="MFS"/>
</dbReference>
<keyword evidence="7" id="KW-0458">Lysosome</keyword>
<dbReference type="Pfam" id="PF07690">
    <property type="entry name" value="MFS_1"/>
    <property type="match status" value="1"/>
</dbReference>
<keyword evidence="6" id="KW-0472">Membrane</keyword>
<name>A0A9Q5YHE9_PISSA</name>
<comment type="catalytic activity">
    <reaction evidence="12">
        <text>L-lysyl-L-alpha-amino acid(out) = L-lysyl-L-alpha-amino acid(in)</text>
        <dbReference type="Rhea" id="RHEA:79387"/>
        <dbReference type="ChEBI" id="CHEBI:229965"/>
    </reaction>
</comment>
<evidence type="ECO:0000256" key="19">
    <source>
        <dbReference type="ARBA" id="ARBA00044919"/>
    </source>
</evidence>
<dbReference type="GeneID" id="66742299"/>
<evidence type="ECO:0000256" key="9">
    <source>
        <dbReference type="ARBA" id="ARBA00044878"/>
    </source>
</evidence>
<comment type="catalytic activity">
    <reaction evidence="20">
        <text>L-lysyl-glycine(out) = L-lysyl-glycine(in)</text>
        <dbReference type="Rhea" id="RHEA:79407"/>
        <dbReference type="ChEBI" id="CHEBI:191202"/>
    </reaction>
</comment>
<proteinExistence type="inferred from homology"/>
<evidence type="ECO:0000256" key="4">
    <source>
        <dbReference type="ARBA" id="ARBA00022692"/>
    </source>
</evidence>
<dbReference type="CDD" id="cd06174">
    <property type="entry name" value="MFS"/>
    <property type="match status" value="1"/>
</dbReference>
<evidence type="ECO:0000256" key="11">
    <source>
        <dbReference type="ARBA" id="ARBA00044884"/>
    </source>
</evidence>
<evidence type="ECO:0000256" key="10">
    <source>
        <dbReference type="ARBA" id="ARBA00044881"/>
    </source>
</evidence>